<comment type="caution">
    <text evidence="1">The sequence shown here is derived from an EMBL/GenBank/DDBJ whole genome shotgun (WGS) entry which is preliminary data.</text>
</comment>
<dbReference type="AlphaFoldDB" id="A0A840SJN7"/>
<dbReference type="Proteomes" id="UP000578697">
    <property type="component" value="Unassembled WGS sequence"/>
</dbReference>
<evidence type="ECO:0000313" key="1">
    <source>
        <dbReference type="EMBL" id="MBB5219693.1"/>
    </source>
</evidence>
<sequence length="220" mass="24480">MEYSVNEKRDSIFVQQFLEKYLSLGFGVLPKSEIDTLVFSLITDLGYIDSSMRENEIANELHITETKLSALRLAANARAKKPQSVEESIAELKTRISNGSIKIYLQKDNKNVLLSVPYPHIKKNLANAAEDITGYPADNYLNSRKVEMPISVFCAVLYKNDEQARNEFIKTAKKDVKDAAKIDEITKNGTSPLEIVENILGAASNLATIAQLLPAFGIIK</sequence>
<reference evidence="1 2" key="1">
    <citation type="submission" date="2020-08" db="EMBL/GenBank/DDBJ databases">
        <title>Genomic Encyclopedia of Type Strains, Phase IV (KMG-IV): sequencing the most valuable type-strain genomes for metagenomic binning, comparative biology and taxonomic classification.</title>
        <authorList>
            <person name="Goeker M."/>
        </authorList>
    </citation>
    <scope>NUCLEOTIDE SEQUENCE [LARGE SCALE GENOMIC DNA]</scope>
    <source>
        <strain evidence="1 2">DSM 103679</strain>
    </source>
</reference>
<dbReference type="RefSeq" id="WP_184653107.1">
    <property type="nucleotide sequence ID" value="NZ_JACHFR010000003.1"/>
</dbReference>
<dbReference type="EMBL" id="JACHFR010000003">
    <property type="protein sequence ID" value="MBB5219693.1"/>
    <property type="molecule type" value="Genomic_DNA"/>
</dbReference>
<name>A0A840SJN7_9SPIR</name>
<gene>
    <name evidence="1" type="ORF">HNP77_002075</name>
</gene>
<protein>
    <submittedName>
        <fullName evidence="1">Uncharacterized protein</fullName>
    </submittedName>
</protein>
<organism evidence="1 2">
    <name type="scientific">Treponema rectale</name>
    <dbReference type="NCBI Taxonomy" id="744512"/>
    <lineage>
        <taxon>Bacteria</taxon>
        <taxon>Pseudomonadati</taxon>
        <taxon>Spirochaetota</taxon>
        <taxon>Spirochaetia</taxon>
        <taxon>Spirochaetales</taxon>
        <taxon>Treponemataceae</taxon>
        <taxon>Treponema</taxon>
    </lineage>
</organism>
<keyword evidence="2" id="KW-1185">Reference proteome</keyword>
<evidence type="ECO:0000313" key="2">
    <source>
        <dbReference type="Proteomes" id="UP000578697"/>
    </source>
</evidence>
<accession>A0A840SJN7</accession>
<proteinExistence type="predicted"/>